<evidence type="ECO:0000313" key="2">
    <source>
        <dbReference type="Proteomes" id="UP001565369"/>
    </source>
</evidence>
<proteinExistence type="predicted"/>
<sequence length="36" mass="3772">MSCWSDLIWIKPGCSGDGMLAGLIADFGDELGTAQI</sequence>
<organism evidence="1 2">
    <name type="scientific">Bradyrhizobium ottawaense</name>
    <dbReference type="NCBI Taxonomy" id="931866"/>
    <lineage>
        <taxon>Bacteria</taxon>
        <taxon>Pseudomonadati</taxon>
        <taxon>Pseudomonadota</taxon>
        <taxon>Alphaproteobacteria</taxon>
        <taxon>Hyphomicrobiales</taxon>
        <taxon>Nitrobacteraceae</taxon>
        <taxon>Bradyrhizobium</taxon>
    </lineage>
</organism>
<comment type="caution">
    <text evidence="1">The sequence shown here is derived from an EMBL/GenBank/DDBJ whole genome shotgun (WGS) entry which is preliminary data.</text>
</comment>
<dbReference type="Proteomes" id="UP001565369">
    <property type="component" value="Unassembled WGS sequence"/>
</dbReference>
<dbReference type="EMBL" id="JBGBZJ010000003">
    <property type="protein sequence ID" value="MEY9453413.1"/>
    <property type="molecule type" value="Genomic_DNA"/>
</dbReference>
<keyword evidence="2" id="KW-1185">Reference proteome</keyword>
<accession>A0ABV4FP95</accession>
<gene>
    <name evidence="1" type="ORF">ABIG07_002361</name>
</gene>
<evidence type="ECO:0000313" key="1">
    <source>
        <dbReference type="EMBL" id="MEY9453413.1"/>
    </source>
</evidence>
<protein>
    <submittedName>
        <fullName evidence="1">Uncharacterized protein</fullName>
    </submittedName>
</protein>
<name>A0ABV4FP95_9BRAD</name>
<reference evidence="1 2" key="1">
    <citation type="submission" date="2024-07" db="EMBL/GenBank/DDBJ databases">
        <title>Genomic Encyclopedia of Type Strains, Phase V (KMG-V): Genome sequencing to study the core and pangenomes of soil and plant-associated prokaryotes.</title>
        <authorList>
            <person name="Whitman W."/>
        </authorList>
    </citation>
    <scope>NUCLEOTIDE SEQUENCE [LARGE SCALE GENOMIC DNA]</scope>
    <source>
        <strain evidence="1 2">USDA 152</strain>
    </source>
</reference>